<feature type="compositionally biased region" description="Low complexity" evidence="1">
    <location>
        <begin position="110"/>
        <end position="139"/>
    </location>
</feature>
<protein>
    <submittedName>
        <fullName evidence="3">Uncharacterized protein</fullName>
    </submittedName>
</protein>
<sequence length="598" mass="58930">MRKRLLYAAIGVVGLVLAALGVASATVWRADDVLVATATADEHTVITDAGVLEMAGDAVTVRATAGSADPVTLVVGRDTDVLGWVGEDPHQRVSGLDGWHELQLDAPAADPTDAATAAAATDGATGAATAEATQPPAEDATADADDAADGEAADGEATDEPTAVDPAGSDMWVLEATGEGSAELEWTVQAEGRWSVMAVSTGATPPTISLAWPQTVTTPWLWPAAGAGALLVALSLLLLMRDVLRARRGDGSGWTAVATGSTPVVEAGAVPAGLTRRQMRELQGGGRPGTQSLPVVPTVVRAAPEPVVVPGRGGTGSSAPDRAGASDAPTPDSSPAGGRRSRRGSGQGDAPPRRPGLRSLGRRDAAPEQPAPATAAAPSASAGASSPHGAAGAPSSPPWRGEDRVPSPPGAPTGAAGPRPAWLADRGPAPSPGPAHPSAPAPGDQAAGRGQGPTTSAWGPRPSAPPQGPAGAGPTRGPGPTAPGRAVPPRPGAPVGTVPPAGPGQSGGRHPGGPAGPGASAGPAGSQARPGWAPSPPSPSPSGRGPRPDAGGPPEGGRPRPAWARGDDGDAGSRADAWRRAWGMPPVPGEDDTREEDR</sequence>
<evidence type="ECO:0000256" key="1">
    <source>
        <dbReference type="SAM" id="MobiDB-lite"/>
    </source>
</evidence>
<accession>A0A7Y9JZ97</accession>
<feature type="compositionally biased region" description="Pro residues" evidence="1">
    <location>
        <begin position="429"/>
        <end position="440"/>
    </location>
</feature>
<dbReference type="RefSeq" id="WP_140459948.1">
    <property type="nucleotide sequence ID" value="NZ_BAABFI010000012.1"/>
</dbReference>
<comment type="caution">
    <text evidence="3">The sequence shown here is derived from an EMBL/GenBank/DDBJ whole genome shotgun (WGS) entry which is preliminary data.</text>
</comment>
<feature type="compositionally biased region" description="Low complexity" evidence="1">
    <location>
        <begin position="517"/>
        <end position="532"/>
    </location>
</feature>
<evidence type="ECO:0000313" key="3">
    <source>
        <dbReference type="EMBL" id="NYD87647.1"/>
    </source>
</evidence>
<feature type="region of interest" description="Disordered" evidence="1">
    <location>
        <begin position="304"/>
        <end position="598"/>
    </location>
</feature>
<feature type="compositionally biased region" description="Gly residues" evidence="1">
    <location>
        <begin position="504"/>
        <end position="516"/>
    </location>
</feature>
<evidence type="ECO:0000313" key="4">
    <source>
        <dbReference type="Proteomes" id="UP000577956"/>
    </source>
</evidence>
<feature type="compositionally biased region" description="Low complexity" evidence="1">
    <location>
        <begin position="541"/>
        <end position="552"/>
    </location>
</feature>
<dbReference type="EMBL" id="BONN01000007">
    <property type="protein sequence ID" value="GIG33524.1"/>
    <property type="molecule type" value="Genomic_DNA"/>
</dbReference>
<feature type="compositionally biased region" description="Low complexity" evidence="1">
    <location>
        <begin position="412"/>
        <end position="421"/>
    </location>
</feature>
<dbReference type="AlphaFoldDB" id="A0A7Y9JZ97"/>
<feature type="compositionally biased region" description="Basic and acidic residues" evidence="1">
    <location>
        <begin position="565"/>
        <end position="579"/>
    </location>
</feature>
<feature type="region of interest" description="Disordered" evidence="1">
    <location>
        <begin position="110"/>
        <end position="168"/>
    </location>
</feature>
<feature type="compositionally biased region" description="Low complexity" evidence="1">
    <location>
        <begin position="367"/>
        <end position="394"/>
    </location>
</feature>
<gene>
    <name evidence="3" type="ORF">BKA21_003196</name>
    <name evidence="2" type="ORF">Col01nite_26830</name>
</gene>
<proteinExistence type="predicted"/>
<reference evidence="3 4" key="1">
    <citation type="submission" date="2020-07" db="EMBL/GenBank/DDBJ databases">
        <title>Sequencing the genomes of 1000 actinobacteria strains.</title>
        <authorList>
            <person name="Klenk H.-P."/>
        </authorList>
    </citation>
    <scope>NUCLEOTIDE SEQUENCE [LARGE SCALE GENOMIC DNA]</scope>
    <source>
        <strain evidence="3 4">DSM 24482</strain>
    </source>
</reference>
<feature type="compositionally biased region" description="Acidic residues" evidence="1">
    <location>
        <begin position="140"/>
        <end position="159"/>
    </location>
</feature>
<evidence type="ECO:0000313" key="2">
    <source>
        <dbReference type="EMBL" id="GIG33524.1"/>
    </source>
</evidence>
<organism evidence="3 4">
    <name type="scientific">Cellulomonas oligotrophica</name>
    <dbReference type="NCBI Taxonomy" id="931536"/>
    <lineage>
        <taxon>Bacteria</taxon>
        <taxon>Bacillati</taxon>
        <taxon>Actinomycetota</taxon>
        <taxon>Actinomycetes</taxon>
        <taxon>Micrococcales</taxon>
        <taxon>Cellulomonadaceae</taxon>
        <taxon>Cellulomonas</taxon>
    </lineage>
</organism>
<name>A0A7Y9JZ97_9CELL</name>
<keyword evidence="5" id="KW-1185">Reference proteome</keyword>
<feature type="compositionally biased region" description="Acidic residues" evidence="1">
    <location>
        <begin position="589"/>
        <end position="598"/>
    </location>
</feature>
<dbReference type="EMBL" id="JACCBK010000001">
    <property type="protein sequence ID" value="NYD87647.1"/>
    <property type="molecule type" value="Genomic_DNA"/>
</dbReference>
<dbReference type="Proteomes" id="UP000618382">
    <property type="component" value="Unassembled WGS sequence"/>
</dbReference>
<reference evidence="2 5" key="2">
    <citation type="submission" date="2021-01" db="EMBL/GenBank/DDBJ databases">
        <title>Whole genome shotgun sequence of Cellulomonas oligotrophica NBRC 109435.</title>
        <authorList>
            <person name="Komaki H."/>
            <person name="Tamura T."/>
        </authorList>
    </citation>
    <scope>NUCLEOTIDE SEQUENCE [LARGE SCALE GENOMIC DNA]</scope>
    <source>
        <strain evidence="2 5">NBRC 109435</strain>
    </source>
</reference>
<evidence type="ECO:0000313" key="5">
    <source>
        <dbReference type="Proteomes" id="UP000618382"/>
    </source>
</evidence>
<dbReference type="Proteomes" id="UP000577956">
    <property type="component" value="Unassembled WGS sequence"/>
</dbReference>